<evidence type="ECO:0000313" key="3">
    <source>
        <dbReference type="EMBL" id="KAH0625223.1"/>
    </source>
</evidence>
<comment type="caution">
    <text evidence="3">The sequence shown here is derived from an EMBL/GenBank/DDBJ whole genome shotgun (WGS) entry which is preliminary data.</text>
</comment>
<feature type="compositionally biased region" description="Basic and acidic residues" evidence="1">
    <location>
        <begin position="174"/>
        <end position="188"/>
    </location>
</feature>
<keyword evidence="4" id="KW-1185">Reference proteome</keyword>
<proteinExistence type="predicted"/>
<evidence type="ECO:0000259" key="2">
    <source>
        <dbReference type="PROSITE" id="PS50916"/>
    </source>
</evidence>
<dbReference type="InterPro" id="IPR010911">
    <property type="entry name" value="Rab_BD"/>
</dbReference>
<protein>
    <recommendedName>
        <fullName evidence="2">RabBD domain-containing protein</fullName>
    </recommendedName>
</protein>
<dbReference type="InterPro" id="IPR041282">
    <property type="entry name" value="FYVE_2"/>
</dbReference>
<dbReference type="PANTHER" id="PTHR45716:SF5">
    <property type="entry name" value="SYNAPTOTAGMIN-LIKE PROTEIN 2"/>
    <property type="match status" value="1"/>
</dbReference>
<dbReference type="EMBL" id="JAIPUX010001232">
    <property type="protein sequence ID" value="KAH0625223.1"/>
    <property type="molecule type" value="Genomic_DNA"/>
</dbReference>
<sequence>MEQLHSCIKNNTQQTAISTHTSLGDAHIALEHAVNPMNCQSDETTLPCNMHNKISKMIDLSFLTDEEQEAILKVLQRDADLKRAEEERIRHLPEKIKDDSQVKNMSGQWFYEAKSKRHREKINGADIIRASIRRKPLKTAEWSQSRSDKTKSSWVNNVNKEVPTPPGPLSVIEEESKSSRRFDTQRNL</sequence>
<accession>A0ABQ7T7J9</accession>
<dbReference type="Pfam" id="PF02318">
    <property type="entry name" value="FYVE_2"/>
    <property type="match status" value="1"/>
</dbReference>
<reference evidence="3 4" key="1">
    <citation type="journal article" date="2022" name="Gigascience">
        <title>A chromosome-level genome assembly and annotation of the desert horned lizard, Phrynosoma platyrhinos, provides insight into chromosomal rearrangements among reptiles.</title>
        <authorList>
            <person name="Koochekian N."/>
            <person name="Ascanio A."/>
            <person name="Farleigh K."/>
            <person name="Card D.C."/>
            <person name="Schield D.R."/>
            <person name="Castoe T.A."/>
            <person name="Jezkova T."/>
        </authorList>
    </citation>
    <scope>NUCLEOTIDE SEQUENCE [LARGE SCALE GENOMIC DNA]</scope>
    <source>
        <strain evidence="3">NK-2021</strain>
    </source>
</reference>
<feature type="region of interest" description="Disordered" evidence="1">
    <location>
        <begin position="138"/>
        <end position="188"/>
    </location>
</feature>
<feature type="domain" description="RabBD" evidence="2">
    <location>
        <begin position="57"/>
        <end position="113"/>
    </location>
</feature>
<dbReference type="PANTHER" id="PTHR45716">
    <property type="entry name" value="BITESIZE, ISOFORM I"/>
    <property type="match status" value="1"/>
</dbReference>
<dbReference type="Gene3D" id="6.10.250.3000">
    <property type="match status" value="1"/>
</dbReference>
<evidence type="ECO:0000256" key="1">
    <source>
        <dbReference type="SAM" id="MobiDB-lite"/>
    </source>
</evidence>
<dbReference type="PROSITE" id="PS50916">
    <property type="entry name" value="RABBD"/>
    <property type="match status" value="1"/>
</dbReference>
<name>A0ABQ7T7J9_PHRPL</name>
<organism evidence="3 4">
    <name type="scientific">Phrynosoma platyrhinos</name>
    <name type="common">Desert horned lizard</name>
    <dbReference type="NCBI Taxonomy" id="52577"/>
    <lineage>
        <taxon>Eukaryota</taxon>
        <taxon>Metazoa</taxon>
        <taxon>Chordata</taxon>
        <taxon>Craniata</taxon>
        <taxon>Vertebrata</taxon>
        <taxon>Euteleostomi</taxon>
        <taxon>Lepidosauria</taxon>
        <taxon>Squamata</taxon>
        <taxon>Bifurcata</taxon>
        <taxon>Unidentata</taxon>
        <taxon>Episquamata</taxon>
        <taxon>Toxicofera</taxon>
        <taxon>Iguania</taxon>
        <taxon>Phrynosomatidae</taxon>
        <taxon>Phrynosomatinae</taxon>
        <taxon>Phrynosoma</taxon>
    </lineage>
</organism>
<evidence type="ECO:0000313" key="4">
    <source>
        <dbReference type="Proteomes" id="UP000826234"/>
    </source>
</evidence>
<gene>
    <name evidence="3" type="ORF">JD844_033516</name>
</gene>
<dbReference type="Proteomes" id="UP000826234">
    <property type="component" value="Unassembled WGS sequence"/>
</dbReference>